<dbReference type="CDD" id="cd07033">
    <property type="entry name" value="TPP_PYR_DXS_TK_like"/>
    <property type="match status" value="1"/>
</dbReference>
<evidence type="ECO:0000256" key="3">
    <source>
        <dbReference type="ARBA" id="ARBA00023052"/>
    </source>
</evidence>
<dbReference type="PANTHER" id="PTHR43825:SF1">
    <property type="entry name" value="TRANSKETOLASE-LIKE PYRIMIDINE-BINDING DOMAIN-CONTAINING PROTEIN"/>
    <property type="match status" value="1"/>
</dbReference>
<gene>
    <name evidence="5" type="ORF">EJO69_06450</name>
</gene>
<dbReference type="InterPro" id="IPR009014">
    <property type="entry name" value="Transketo_C/PFOR_II"/>
</dbReference>
<dbReference type="InterPro" id="IPR029061">
    <property type="entry name" value="THDP-binding"/>
</dbReference>
<dbReference type="RefSeq" id="WP_126040346.1">
    <property type="nucleotide sequence ID" value="NZ_CP034438.1"/>
</dbReference>
<dbReference type="Proteomes" id="UP000270021">
    <property type="component" value="Chromosome"/>
</dbReference>
<dbReference type="AlphaFoldDB" id="A0A3Q8WTJ6"/>
<evidence type="ECO:0000313" key="6">
    <source>
        <dbReference type="Proteomes" id="UP000270021"/>
    </source>
</evidence>
<dbReference type="OrthoDB" id="8732661at2"/>
<sequence>MEQQTVDPRKTFGATISALAETMPDVVVLSTDSGKSSGFGEFAAANPDRYFEVGIAEQAATGIAAGLATTGAIPVLCAIAPFVTSRNFEFFRNDVGYMAQNVKIVGRNGGFTYSELGSTHHSLEDYALIGSIPGVTILAPGDAGEMRAACRAMLEHDGPVYMRIGAGPIPDGEEREFTIGKGHYETRGDDVTVITTGYTSVAVREAVAELRAGGLGVELISMPTVTPIDAEIILESVQKTGMVVTVEEHYEFGGLGSRVADVVSAAGIGRLHKIAVDQKNQPSSTYDDLLQRNGLDARGIADSIMRFAQTR</sequence>
<dbReference type="Pfam" id="PF02779">
    <property type="entry name" value="Transket_pyr"/>
    <property type="match status" value="1"/>
</dbReference>
<dbReference type="EMBL" id="CP034438">
    <property type="protein sequence ID" value="AZN29988.1"/>
    <property type="molecule type" value="Genomic_DNA"/>
</dbReference>
<protein>
    <submittedName>
        <fullName evidence="5">Transketolase</fullName>
    </submittedName>
</protein>
<dbReference type="SMART" id="SM00861">
    <property type="entry name" value="Transket_pyr"/>
    <property type="match status" value="1"/>
</dbReference>
<dbReference type="Gene3D" id="3.40.50.970">
    <property type="match status" value="1"/>
</dbReference>
<feature type="domain" description="Transketolase-like pyrimidine-binding" evidence="4">
    <location>
        <begin position="6"/>
        <end position="171"/>
    </location>
</feature>
<dbReference type="FunFam" id="3.40.50.970:FF:000129">
    <property type="entry name" value="Transketolase"/>
    <property type="match status" value="1"/>
</dbReference>
<dbReference type="SUPFAM" id="SSF52518">
    <property type="entry name" value="Thiamin diphosphate-binding fold (THDP-binding)"/>
    <property type="match status" value="1"/>
</dbReference>
<keyword evidence="3" id="KW-0786">Thiamine pyrophosphate</keyword>
<comment type="similarity">
    <text evidence="2">Belongs to the transketolase family.</text>
</comment>
<name>A0A3Q8WTJ6_9ACTO</name>
<evidence type="ECO:0000259" key="4">
    <source>
        <dbReference type="SMART" id="SM00861"/>
    </source>
</evidence>
<organism evidence="5 6">
    <name type="scientific">Flaviflexus salsibiostraticola</name>
    <dbReference type="NCBI Taxonomy" id="1282737"/>
    <lineage>
        <taxon>Bacteria</taxon>
        <taxon>Bacillati</taxon>
        <taxon>Actinomycetota</taxon>
        <taxon>Actinomycetes</taxon>
        <taxon>Actinomycetales</taxon>
        <taxon>Actinomycetaceae</taxon>
        <taxon>Flaviflexus</taxon>
    </lineage>
</organism>
<dbReference type="Gene3D" id="3.40.50.920">
    <property type="match status" value="1"/>
</dbReference>
<evidence type="ECO:0000256" key="1">
    <source>
        <dbReference type="ARBA" id="ARBA00001964"/>
    </source>
</evidence>
<dbReference type="Pfam" id="PF02780">
    <property type="entry name" value="Transketolase_C"/>
    <property type="match status" value="1"/>
</dbReference>
<dbReference type="KEGG" id="fsl:EJO69_06450"/>
<reference evidence="5 6" key="1">
    <citation type="submission" date="2018-12" db="EMBL/GenBank/DDBJ databases">
        <title>Complete genome sequence of Flaviflexus salsibiostraticola KCTC 33148.</title>
        <authorList>
            <person name="Bae J.-W."/>
        </authorList>
    </citation>
    <scope>NUCLEOTIDE SEQUENCE [LARGE SCALE GENOMIC DNA]</scope>
    <source>
        <strain evidence="5 6">KCTC 33148</strain>
    </source>
</reference>
<dbReference type="SUPFAM" id="SSF52922">
    <property type="entry name" value="TK C-terminal domain-like"/>
    <property type="match status" value="1"/>
</dbReference>
<dbReference type="InterPro" id="IPR033248">
    <property type="entry name" value="Transketolase_C"/>
</dbReference>
<comment type="cofactor">
    <cofactor evidence="1">
        <name>thiamine diphosphate</name>
        <dbReference type="ChEBI" id="CHEBI:58937"/>
    </cofactor>
</comment>
<dbReference type="PANTHER" id="PTHR43825">
    <property type="entry name" value="PYRUVATE DEHYDROGENASE E1 COMPONENT"/>
    <property type="match status" value="1"/>
</dbReference>
<dbReference type="GO" id="GO:0000287">
    <property type="term" value="F:magnesium ion binding"/>
    <property type="evidence" value="ECO:0007669"/>
    <property type="project" value="UniProtKB-ARBA"/>
</dbReference>
<dbReference type="InterPro" id="IPR005475">
    <property type="entry name" value="Transketolase-like_Pyr-bd"/>
</dbReference>
<keyword evidence="6" id="KW-1185">Reference proteome</keyword>
<dbReference type="InterPro" id="IPR051157">
    <property type="entry name" value="PDH/Transketolase"/>
</dbReference>
<evidence type="ECO:0000256" key="2">
    <source>
        <dbReference type="ARBA" id="ARBA00007131"/>
    </source>
</evidence>
<accession>A0A3Q8WTJ6</accession>
<evidence type="ECO:0000313" key="5">
    <source>
        <dbReference type="EMBL" id="AZN29988.1"/>
    </source>
</evidence>
<proteinExistence type="inferred from homology"/>